<dbReference type="Gene3D" id="1.25.40.10">
    <property type="entry name" value="Tetratricopeptide repeat domain"/>
    <property type="match status" value="4"/>
</dbReference>
<reference evidence="4 5" key="1">
    <citation type="journal article" date="2017" name="Nature">
        <title>The Apostasia genome and the evolution of orchids.</title>
        <authorList>
            <person name="Zhang G.Q."/>
            <person name="Liu K.W."/>
            <person name="Li Z."/>
            <person name="Lohaus R."/>
            <person name="Hsiao Y.Y."/>
            <person name="Niu S.C."/>
            <person name="Wang J.Y."/>
            <person name="Lin Y.C."/>
            <person name="Xu Q."/>
            <person name="Chen L.J."/>
            <person name="Yoshida K."/>
            <person name="Fujiwara S."/>
            <person name="Wang Z.W."/>
            <person name="Zhang Y.Q."/>
            <person name="Mitsuda N."/>
            <person name="Wang M."/>
            <person name="Liu G.H."/>
            <person name="Pecoraro L."/>
            <person name="Huang H.X."/>
            <person name="Xiao X.J."/>
            <person name="Lin M."/>
            <person name="Wu X.Y."/>
            <person name="Wu W.L."/>
            <person name="Chen Y.Y."/>
            <person name="Chang S.B."/>
            <person name="Sakamoto S."/>
            <person name="Ohme-Takagi M."/>
            <person name="Yagi M."/>
            <person name="Zeng S.J."/>
            <person name="Shen C.Y."/>
            <person name="Yeh C.M."/>
            <person name="Luo Y.B."/>
            <person name="Tsai W.C."/>
            <person name="Van de Peer Y."/>
            <person name="Liu Z.J."/>
        </authorList>
    </citation>
    <scope>NUCLEOTIDE SEQUENCE [LARGE SCALE GENOMIC DNA]</scope>
    <source>
        <strain evidence="5">cv. Shenzhen</strain>
        <tissue evidence="4">Stem</tissue>
    </source>
</reference>
<evidence type="ECO:0000256" key="3">
    <source>
        <dbReference type="PROSITE-ProRule" id="PRU00708"/>
    </source>
</evidence>
<dbReference type="GO" id="GO:0003729">
    <property type="term" value="F:mRNA binding"/>
    <property type="evidence" value="ECO:0007669"/>
    <property type="project" value="TreeGrafter"/>
</dbReference>
<dbReference type="PANTHER" id="PTHR47938:SF9">
    <property type="entry name" value="OS10G0422300 PROTEIN"/>
    <property type="match status" value="1"/>
</dbReference>
<evidence type="ECO:0000256" key="1">
    <source>
        <dbReference type="ARBA" id="ARBA00007626"/>
    </source>
</evidence>
<proteinExistence type="inferred from homology"/>
<keyword evidence="4" id="KW-0489">Methyltransferase</keyword>
<keyword evidence="5" id="KW-1185">Reference proteome</keyword>
<organism evidence="4 5">
    <name type="scientific">Apostasia shenzhenica</name>
    <dbReference type="NCBI Taxonomy" id="1088818"/>
    <lineage>
        <taxon>Eukaryota</taxon>
        <taxon>Viridiplantae</taxon>
        <taxon>Streptophyta</taxon>
        <taxon>Embryophyta</taxon>
        <taxon>Tracheophyta</taxon>
        <taxon>Spermatophyta</taxon>
        <taxon>Magnoliopsida</taxon>
        <taxon>Liliopsida</taxon>
        <taxon>Asparagales</taxon>
        <taxon>Orchidaceae</taxon>
        <taxon>Apostasioideae</taxon>
        <taxon>Apostasia</taxon>
    </lineage>
</organism>
<feature type="repeat" description="PPR" evidence="3">
    <location>
        <begin position="444"/>
        <end position="481"/>
    </location>
</feature>
<dbReference type="Proteomes" id="UP000236161">
    <property type="component" value="Unassembled WGS sequence"/>
</dbReference>
<dbReference type="EC" id="2.1.1.204" evidence="4"/>
<dbReference type="AlphaFoldDB" id="A0A2I0A2E0"/>
<feature type="repeat" description="PPR" evidence="3">
    <location>
        <begin position="338"/>
        <end position="372"/>
    </location>
</feature>
<dbReference type="EMBL" id="KZ452037">
    <property type="protein sequence ID" value="PKA49706.1"/>
    <property type="molecule type" value="Genomic_DNA"/>
</dbReference>
<dbReference type="Pfam" id="PF01535">
    <property type="entry name" value="PPR"/>
    <property type="match status" value="1"/>
</dbReference>
<protein>
    <submittedName>
        <fullName evidence="4">Pentatricopeptide repeat-containing protein</fullName>
        <ecNumber evidence="4">2.1.1.204</ecNumber>
    </submittedName>
</protein>
<dbReference type="NCBIfam" id="TIGR00756">
    <property type="entry name" value="PPR"/>
    <property type="match status" value="7"/>
</dbReference>
<sequence>MPPILPFCGEPLCRPNAHRLLVLFRIHSLHLSFNSAPIPQANTDLPSLISILVINHSPTAASGGAGASDGDAETLALALSSSFSILSLSPAIVDSVLKRLWNDGPRALLFFRALLLLPGFSHAPSSFDHALDIAARLRDRRSIHLLLSDRRRAGLPLSHRTFAILAERFAAAGKPDSAVRLFLSLHHHGCRQDTNSFNILLDVLCKTRRVRKAASLFRSLNGRFRADAVTYNILADGWCRVKRTAAALDVLKEMVDSGLEPTLTTHNILLKGFFRSGQVNEGWDFFLQMKRRGKKDDSCCRPDVISYTTVVHGLGLAGQTEKARKVFDEMIAHGCLPSVATYNALIQVLCKKNEIHSALKVFDEMLSRGYTPNVTTYNVVIRGLCHAGEMERAMGFMEAMRSEGSEPTVQTYNLVIRHWCEEGEMEKGLDLLGKMKDEARCLPNLDTYNVLISAMFVRRRPEDMLVAGRMVVEMVEKGYLPRKFMFNKVLNGLLVTGNQCFAREILRMQERFTRMRRNIRL</sequence>
<gene>
    <name evidence="4" type="primary">OTP43</name>
    <name evidence="4" type="ORF">AXF42_Ash004247</name>
</gene>
<dbReference type="GO" id="GO:0008168">
    <property type="term" value="F:methyltransferase activity"/>
    <property type="evidence" value="ECO:0007669"/>
    <property type="project" value="UniProtKB-KW"/>
</dbReference>
<keyword evidence="2" id="KW-0677">Repeat</keyword>
<dbReference type="Pfam" id="PF13041">
    <property type="entry name" value="PPR_2"/>
    <property type="match status" value="3"/>
</dbReference>
<evidence type="ECO:0000313" key="4">
    <source>
        <dbReference type="EMBL" id="PKA49706.1"/>
    </source>
</evidence>
<dbReference type="PANTHER" id="PTHR47938">
    <property type="entry name" value="RESPIRATORY COMPLEX I CHAPERONE (CIA84), PUTATIVE (AFU_ORTHOLOGUE AFUA_2G06020)-RELATED"/>
    <property type="match status" value="1"/>
</dbReference>
<dbReference type="InterPro" id="IPR002885">
    <property type="entry name" value="PPR_rpt"/>
</dbReference>
<feature type="repeat" description="PPR" evidence="3">
    <location>
        <begin position="408"/>
        <end position="442"/>
    </location>
</feature>
<evidence type="ECO:0000313" key="5">
    <source>
        <dbReference type="Proteomes" id="UP000236161"/>
    </source>
</evidence>
<feature type="repeat" description="PPR" evidence="3">
    <location>
        <begin position="373"/>
        <end position="407"/>
    </location>
</feature>
<dbReference type="Pfam" id="PF12854">
    <property type="entry name" value="PPR_1"/>
    <property type="match status" value="1"/>
</dbReference>
<comment type="similarity">
    <text evidence="1">Belongs to the PPR family. P subfamily.</text>
</comment>
<name>A0A2I0A2E0_9ASPA</name>
<dbReference type="PROSITE" id="PS51375">
    <property type="entry name" value="PPR"/>
    <property type="match status" value="7"/>
</dbReference>
<dbReference type="GO" id="GO:0032259">
    <property type="term" value="P:methylation"/>
    <property type="evidence" value="ECO:0007669"/>
    <property type="project" value="UniProtKB-KW"/>
</dbReference>
<dbReference type="OrthoDB" id="185373at2759"/>
<dbReference type="GO" id="GO:0005739">
    <property type="term" value="C:mitochondrion"/>
    <property type="evidence" value="ECO:0007669"/>
    <property type="project" value="TreeGrafter"/>
</dbReference>
<feature type="repeat" description="PPR" evidence="3">
    <location>
        <begin position="227"/>
        <end position="261"/>
    </location>
</feature>
<feature type="repeat" description="PPR" evidence="3">
    <location>
        <begin position="262"/>
        <end position="296"/>
    </location>
</feature>
<feature type="repeat" description="PPR" evidence="3">
    <location>
        <begin position="303"/>
        <end position="337"/>
    </location>
</feature>
<dbReference type="InterPro" id="IPR011990">
    <property type="entry name" value="TPR-like_helical_dom_sf"/>
</dbReference>
<evidence type="ECO:0000256" key="2">
    <source>
        <dbReference type="ARBA" id="ARBA00022737"/>
    </source>
</evidence>
<dbReference type="STRING" id="1088818.A0A2I0A2E0"/>
<keyword evidence="4" id="KW-0808">Transferase</keyword>
<accession>A0A2I0A2E0</accession>